<keyword evidence="4 5" id="KW-0472">Membrane</keyword>
<evidence type="ECO:0000256" key="4">
    <source>
        <dbReference type="ARBA" id="ARBA00023136"/>
    </source>
</evidence>
<sequence>LPLAPVLTPAFGVAGAILIITGSAFCFVGKNSQSFVCSPLDHSLTWQQVLVLETANLPVSHGIQGAYLVAIVLPALILGAVVSLLSADSAEWFGGFIGGFCIAMWFELLRSGGLIQSQLVAIWIVLASLVGCACTFGATFGAKKSWPHAVSSAFAGATAIVLGVDCFSRAGLKEFWVYTWRENDDIFSYPTTDYPLTRGIKAE</sequence>
<gene>
    <name evidence="7" type="ORF">M438DRAFT_239082</name>
</gene>
<organism evidence="7 8">
    <name type="scientific">Aureobasidium pullulans EXF-150</name>
    <dbReference type="NCBI Taxonomy" id="1043002"/>
    <lineage>
        <taxon>Eukaryota</taxon>
        <taxon>Fungi</taxon>
        <taxon>Dikarya</taxon>
        <taxon>Ascomycota</taxon>
        <taxon>Pezizomycotina</taxon>
        <taxon>Dothideomycetes</taxon>
        <taxon>Dothideomycetidae</taxon>
        <taxon>Dothideales</taxon>
        <taxon>Saccotheciaceae</taxon>
        <taxon>Aureobasidium</taxon>
    </lineage>
</organism>
<keyword evidence="2 5" id="KW-0812">Transmembrane</keyword>
<comment type="subcellular location">
    <subcellularLocation>
        <location evidence="1">Membrane</location>
        <topology evidence="1">Multi-pass membrane protein</topology>
    </subcellularLocation>
</comment>
<feature type="transmembrane region" description="Helical" evidence="5">
    <location>
        <begin position="120"/>
        <end position="140"/>
    </location>
</feature>
<dbReference type="RefSeq" id="XP_029765904.1">
    <property type="nucleotide sequence ID" value="XM_029899502.1"/>
</dbReference>
<dbReference type="GeneID" id="40741808"/>
<dbReference type="OrthoDB" id="102260at2759"/>
<dbReference type="InterPro" id="IPR025256">
    <property type="entry name" value="TM7S3/TM198-like_dom"/>
</dbReference>
<evidence type="ECO:0000256" key="3">
    <source>
        <dbReference type="ARBA" id="ARBA00022989"/>
    </source>
</evidence>
<feature type="transmembrane region" description="Helical" evidence="5">
    <location>
        <begin position="6"/>
        <end position="28"/>
    </location>
</feature>
<keyword evidence="3 5" id="KW-1133">Transmembrane helix</keyword>
<feature type="domain" description="TM7S3/TM198-like" evidence="6">
    <location>
        <begin position="15"/>
        <end position="202"/>
    </location>
</feature>
<dbReference type="HOGENOM" id="CLU_1280466_0_0_1"/>
<evidence type="ECO:0000256" key="1">
    <source>
        <dbReference type="ARBA" id="ARBA00004141"/>
    </source>
</evidence>
<evidence type="ECO:0000256" key="5">
    <source>
        <dbReference type="SAM" id="Phobius"/>
    </source>
</evidence>
<name>A0A074Y693_AURPU</name>
<dbReference type="GO" id="GO:0016020">
    <property type="term" value="C:membrane"/>
    <property type="evidence" value="ECO:0007669"/>
    <property type="project" value="UniProtKB-SubCell"/>
</dbReference>
<evidence type="ECO:0000313" key="7">
    <source>
        <dbReference type="EMBL" id="KEQ89717.1"/>
    </source>
</evidence>
<feature type="transmembrane region" description="Helical" evidence="5">
    <location>
        <begin position="66"/>
        <end position="86"/>
    </location>
</feature>
<feature type="transmembrane region" description="Helical" evidence="5">
    <location>
        <begin position="92"/>
        <end position="108"/>
    </location>
</feature>
<dbReference type="PANTHER" id="PTHR39469">
    <property type="entry name" value="CHROMOSOME 1, WHOLE GENOME SHOTGUN SEQUENCE"/>
    <property type="match status" value="1"/>
</dbReference>
<dbReference type="AlphaFoldDB" id="A0A074Y693"/>
<feature type="non-terminal residue" evidence="7">
    <location>
        <position position="203"/>
    </location>
</feature>
<evidence type="ECO:0000259" key="6">
    <source>
        <dbReference type="Pfam" id="PF13886"/>
    </source>
</evidence>
<dbReference type="Pfam" id="PF13886">
    <property type="entry name" value="TM7S3_TM198"/>
    <property type="match status" value="1"/>
</dbReference>
<dbReference type="Proteomes" id="UP000030706">
    <property type="component" value="Unassembled WGS sequence"/>
</dbReference>
<keyword evidence="8" id="KW-1185">Reference proteome</keyword>
<reference evidence="7 8" key="1">
    <citation type="journal article" date="2014" name="BMC Genomics">
        <title>Genome sequencing of four Aureobasidium pullulans varieties: biotechnological potential, stress tolerance, and description of new species.</title>
        <authorList>
            <person name="Gostin Ar C."/>
            <person name="Ohm R.A."/>
            <person name="Kogej T."/>
            <person name="Sonjak S."/>
            <person name="Turk M."/>
            <person name="Zajc J."/>
            <person name="Zalar P."/>
            <person name="Grube M."/>
            <person name="Sun H."/>
            <person name="Han J."/>
            <person name="Sharma A."/>
            <person name="Chiniquy J."/>
            <person name="Ngan C.Y."/>
            <person name="Lipzen A."/>
            <person name="Barry K."/>
            <person name="Grigoriev I.V."/>
            <person name="Gunde-Cimerman N."/>
        </authorList>
    </citation>
    <scope>NUCLEOTIDE SEQUENCE [LARGE SCALE GENOMIC DNA]</scope>
    <source>
        <strain evidence="7 8">EXF-150</strain>
    </source>
</reference>
<dbReference type="EMBL" id="KL584974">
    <property type="protein sequence ID" value="KEQ89717.1"/>
    <property type="molecule type" value="Genomic_DNA"/>
</dbReference>
<proteinExistence type="predicted"/>
<protein>
    <recommendedName>
        <fullName evidence="6">TM7S3/TM198-like domain-containing protein</fullName>
    </recommendedName>
</protein>
<evidence type="ECO:0000313" key="8">
    <source>
        <dbReference type="Proteomes" id="UP000030706"/>
    </source>
</evidence>
<accession>A0A074Y693</accession>
<evidence type="ECO:0000256" key="2">
    <source>
        <dbReference type="ARBA" id="ARBA00022692"/>
    </source>
</evidence>
<feature type="non-terminal residue" evidence="7">
    <location>
        <position position="1"/>
    </location>
</feature>
<dbReference type="STRING" id="1043002.A0A074Y693"/>
<dbReference type="PANTHER" id="PTHR39469:SF1">
    <property type="entry name" value="DUF4203 DOMAIN-CONTAINING PROTEIN"/>
    <property type="match status" value="1"/>
</dbReference>